<sequence>MAVTGPWVGSSAKATTGERWMKEAGAKLRLGTPFWMSNMIGRNVWNASITISGNNPATGPRVRGAWKDKNSASWNVLLDARGSLSGIWETGFNLVAFGLSEPSKTSGYNDAIVLEGSGNFNVNWRVDTEDGNQFHFNSSRDYRGRRCYSCTDNNAFWNWLYANDGRTFQLSFTAY</sequence>
<feature type="domain" description="Phage tail fibre adhesin Gp38 N-terminal" evidence="1">
    <location>
        <begin position="1"/>
        <end position="40"/>
    </location>
</feature>
<organism evidence="2 3">
    <name type="scientific">Klebsiella phage PKO111</name>
    <dbReference type="NCBI Taxonomy" id="1654928"/>
    <lineage>
        <taxon>Viruses</taxon>
        <taxon>Duplodnaviria</taxon>
        <taxon>Heunggongvirae</taxon>
        <taxon>Uroviricota</taxon>
        <taxon>Caudoviricetes</taxon>
        <taxon>Pantevenvirales</taxon>
        <taxon>Straboviridae</taxon>
        <taxon>Tevenvirinae</taxon>
        <taxon>Jiaodavirus</taxon>
        <taxon>Jiaodavirus pko111</taxon>
    </lineage>
</organism>
<accession>A0A159B7Y5</accession>
<keyword evidence="3" id="KW-1185">Reference proteome</keyword>
<gene>
    <name evidence="2" type="ORF">PKO111_143</name>
</gene>
<evidence type="ECO:0000313" key="2">
    <source>
        <dbReference type="EMBL" id="AKJ73219.1"/>
    </source>
</evidence>
<dbReference type="Proteomes" id="UP000202948">
    <property type="component" value="Segment"/>
</dbReference>
<dbReference type="RefSeq" id="YP_009289544.1">
    <property type="nucleotide sequence ID" value="NC_031095.1"/>
</dbReference>
<dbReference type="Pfam" id="PF21721">
    <property type="entry name" value="Gp38_N"/>
    <property type="match status" value="1"/>
</dbReference>
<dbReference type="GeneID" id="29080655"/>
<proteinExistence type="predicted"/>
<evidence type="ECO:0000313" key="3">
    <source>
        <dbReference type="Proteomes" id="UP000202948"/>
    </source>
</evidence>
<dbReference type="KEGG" id="vg:29080655"/>
<reference evidence="2 3" key="1">
    <citation type="submission" date="2015-04" db="EMBL/GenBank/DDBJ databases">
        <title>Complete Genome Sequence of K. oxytoca Bacteriophage PKO111.</title>
        <authorList>
            <person name="Lee J.-H."/>
            <person name="Park E.-A."/>
            <person name="Lee D.-H."/>
        </authorList>
    </citation>
    <scope>NUCLEOTIDE SEQUENCE [LARGE SCALE GENOMIC DNA]</scope>
</reference>
<dbReference type="EMBL" id="KR269720">
    <property type="protein sequence ID" value="AKJ73219.1"/>
    <property type="molecule type" value="Genomic_DNA"/>
</dbReference>
<evidence type="ECO:0000259" key="1">
    <source>
        <dbReference type="Pfam" id="PF21721"/>
    </source>
</evidence>
<dbReference type="InterPro" id="IPR048291">
    <property type="entry name" value="Gp38_N"/>
</dbReference>
<protein>
    <recommendedName>
        <fullName evidence="1">Phage tail fibre adhesin Gp38 N-terminal domain-containing protein</fullName>
    </recommendedName>
</protein>
<name>A0A159B7Y5_9CAUD</name>